<feature type="compositionally biased region" description="Basic residues" evidence="1">
    <location>
        <begin position="79"/>
        <end position="88"/>
    </location>
</feature>
<dbReference type="EMBL" id="QCYG01000001">
    <property type="protein sequence ID" value="PVA08090.1"/>
    <property type="molecule type" value="Genomic_DNA"/>
</dbReference>
<keyword evidence="3" id="KW-1185">Reference proteome</keyword>
<protein>
    <submittedName>
        <fullName evidence="2">Uncharacterized protein</fullName>
    </submittedName>
</protein>
<organism evidence="2 3">
    <name type="scientific">Thalassorhabdomicrobium marinisediminis</name>
    <dbReference type="NCBI Taxonomy" id="2170577"/>
    <lineage>
        <taxon>Bacteria</taxon>
        <taxon>Pseudomonadati</taxon>
        <taxon>Pseudomonadota</taxon>
        <taxon>Alphaproteobacteria</taxon>
        <taxon>Rhodobacterales</taxon>
        <taxon>Paracoccaceae</taxon>
        <taxon>Thalassorhabdomicrobium</taxon>
    </lineage>
</organism>
<feature type="compositionally biased region" description="Basic and acidic residues" evidence="1">
    <location>
        <begin position="49"/>
        <end position="62"/>
    </location>
</feature>
<evidence type="ECO:0000313" key="3">
    <source>
        <dbReference type="Proteomes" id="UP000244817"/>
    </source>
</evidence>
<accession>A0A2T7G114</accession>
<evidence type="ECO:0000256" key="1">
    <source>
        <dbReference type="SAM" id="MobiDB-lite"/>
    </source>
</evidence>
<gene>
    <name evidence="2" type="ORF">DC363_00895</name>
</gene>
<feature type="region of interest" description="Disordered" evidence="1">
    <location>
        <begin position="49"/>
        <end position="88"/>
    </location>
</feature>
<evidence type="ECO:0000313" key="2">
    <source>
        <dbReference type="EMBL" id="PVA08090.1"/>
    </source>
</evidence>
<dbReference type="Proteomes" id="UP000244817">
    <property type="component" value="Unassembled WGS sequence"/>
</dbReference>
<dbReference type="OrthoDB" id="7778431at2"/>
<comment type="caution">
    <text evidence="2">The sequence shown here is derived from an EMBL/GenBank/DDBJ whole genome shotgun (WGS) entry which is preliminary data.</text>
</comment>
<dbReference type="AlphaFoldDB" id="A0A2T7G114"/>
<proteinExistence type="predicted"/>
<dbReference type="RefSeq" id="WP_108639244.1">
    <property type="nucleotide sequence ID" value="NZ_QCYG01000001.1"/>
</dbReference>
<name>A0A2T7G114_9RHOB</name>
<reference evidence="2 3" key="1">
    <citation type="submission" date="2018-04" db="EMBL/GenBank/DDBJ databases">
        <title>Pelagivirga bohaiensis gen. nov., sp. nov., a bacterium isolated from the Bohai Sea.</title>
        <authorList>
            <person name="Ji X."/>
        </authorList>
    </citation>
    <scope>NUCLEOTIDE SEQUENCE [LARGE SCALE GENOMIC DNA]</scope>
    <source>
        <strain evidence="2 3">BH-SD16</strain>
    </source>
</reference>
<sequence length="88" mass="9630">MAKGDATDPKGLIEEAYRIEGISTAECRSIFLDWALSVAGDSRRAVRALQDKHRDKDEDHPMSRVLAQAVDDGAPPVRRGGRRGRTVG</sequence>